<protein>
    <recommendedName>
        <fullName evidence="2">DUF6589 domain-containing protein</fullName>
    </recommendedName>
</protein>
<evidence type="ECO:0000256" key="1">
    <source>
        <dbReference type="SAM" id="MobiDB-lite"/>
    </source>
</evidence>
<reference evidence="3 4" key="1">
    <citation type="submission" date="2014-04" db="EMBL/GenBank/DDBJ databases">
        <title>Evolutionary Origins and Diversification of the Mycorrhizal Mutualists.</title>
        <authorList>
            <consortium name="DOE Joint Genome Institute"/>
            <consortium name="Mycorrhizal Genomics Consortium"/>
            <person name="Kohler A."/>
            <person name="Kuo A."/>
            <person name="Nagy L.G."/>
            <person name="Floudas D."/>
            <person name="Copeland A."/>
            <person name="Barry K.W."/>
            <person name="Cichocki N."/>
            <person name="Veneault-Fourrey C."/>
            <person name="LaButti K."/>
            <person name="Lindquist E.A."/>
            <person name="Lipzen A."/>
            <person name="Lundell T."/>
            <person name="Morin E."/>
            <person name="Murat C."/>
            <person name="Riley R."/>
            <person name="Ohm R."/>
            <person name="Sun H."/>
            <person name="Tunlid A."/>
            <person name="Henrissat B."/>
            <person name="Grigoriev I.V."/>
            <person name="Hibbett D.S."/>
            <person name="Martin F."/>
        </authorList>
    </citation>
    <scope>NUCLEOTIDE SEQUENCE [LARGE SCALE GENOMIC DNA]</scope>
    <source>
        <strain evidence="3 4">Koide BX008</strain>
    </source>
</reference>
<feature type="region of interest" description="Disordered" evidence="1">
    <location>
        <begin position="82"/>
        <end position="109"/>
    </location>
</feature>
<feature type="domain" description="DUF6589" evidence="2">
    <location>
        <begin position="280"/>
        <end position="360"/>
    </location>
</feature>
<evidence type="ECO:0000313" key="3">
    <source>
        <dbReference type="EMBL" id="KIL57952.1"/>
    </source>
</evidence>
<name>A0A0C2W9R1_AMAMK</name>
<dbReference type="STRING" id="946122.A0A0C2W9R1"/>
<dbReference type="EMBL" id="KN818352">
    <property type="protein sequence ID" value="KIL57952.1"/>
    <property type="molecule type" value="Genomic_DNA"/>
</dbReference>
<dbReference type="InParanoid" id="A0A0C2W9R1"/>
<sequence length="362" mass="40302">MVCALVEPMYAREVRDLADCGDLRFSALKMNPQDIEDFKIDELSDLYAKRAPRLWSLLGSVLKARKRGTSLLLQSGPIAASSSGDLVEHPDNDEARLEGAGRQRSISNSSQEEKSVSLLQIKKSVIVSIVLQSTNQKANTFASFLGVFLHSCRTPQRVVNALARMGLTVSQSCIHTAINSLSLNASLTLRELGQSRCIALAYDNFDVDLKVSVPVVEKSTETLKHLTSGLVFPLQHGVTSDDLRYSDYLWQRSEVNLDNLGALGNRKTHKDLMRLFREPDDKPLDSHAEFNIWVFLRDLVENVEGFEYMRGKIEAPKSIEQLPVIKTDIYPAYAMDVNNSTVAGNIQAIERLMEQVGYGDPS</sequence>
<evidence type="ECO:0000313" key="4">
    <source>
        <dbReference type="Proteomes" id="UP000054549"/>
    </source>
</evidence>
<accession>A0A0C2W9R1</accession>
<dbReference type="Proteomes" id="UP000054549">
    <property type="component" value="Unassembled WGS sequence"/>
</dbReference>
<feature type="compositionally biased region" description="Basic and acidic residues" evidence="1">
    <location>
        <begin position="86"/>
        <end position="101"/>
    </location>
</feature>
<evidence type="ECO:0000259" key="2">
    <source>
        <dbReference type="Pfam" id="PF20231"/>
    </source>
</evidence>
<dbReference type="AlphaFoldDB" id="A0A0C2W9R1"/>
<dbReference type="InterPro" id="IPR046496">
    <property type="entry name" value="DUF6589"/>
</dbReference>
<keyword evidence="4" id="KW-1185">Reference proteome</keyword>
<dbReference type="Pfam" id="PF20231">
    <property type="entry name" value="DUF6589"/>
    <property type="match status" value="1"/>
</dbReference>
<organism evidence="3 4">
    <name type="scientific">Amanita muscaria (strain Koide BX008)</name>
    <dbReference type="NCBI Taxonomy" id="946122"/>
    <lineage>
        <taxon>Eukaryota</taxon>
        <taxon>Fungi</taxon>
        <taxon>Dikarya</taxon>
        <taxon>Basidiomycota</taxon>
        <taxon>Agaricomycotina</taxon>
        <taxon>Agaricomycetes</taxon>
        <taxon>Agaricomycetidae</taxon>
        <taxon>Agaricales</taxon>
        <taxon>Pluteineae</taxon>
        <taxon>Amanitaceae</taxon>
        <taxon>Amanita</taxon>
    </lineage>
</organism>
<gene>
    <name evidence="3" type="ORF">M378DRAFT_87180</name>
</gene>
<dbReference type="HOGENOM" id="CLU_009487_5_0_1"/>
<proteinExistence type="predicted"/>
<dbReference type="OrthoDB" id="4743193at2759"/>
<feature type="non-terminal residue" evidence="3">
    <location>
        <position position="362"/>
    </location>
</feature>